<evidence type="ECO:0008006" key="4">
    <source>
        <dbReference type="Google" id="ProtNLM"/>
    </source>
</evidence>
<organism evidence="2 3">
    <name type="scientific">Sphingobacterium olei</name>
    <dbReference type="NCBI Taxonomy" id="2571155"/>
    <lineage>
        <taxon>Bacteria</taxon>
        <taxon>Pseudomonadati</taxon>
        <taxon>Bacteroidota</taxon>
        <taxon>Sphingobacteriia</taxon>
        <taxon>Sphingobacteriales</taxon>
        <taxon>Sphingobacteriaceae</taxon>
        <taxon>Sphingobacterium</taxon>
    </lineage>
</organism>
<sequence length="412" mass="47817">MITMRLTSKHTAAILAFWLTICFSPKGSAQEFSIGVFWPPVWEHTNDQQYQWIKEAHIDFIENVKNAKMFTESHNKKMLDLAHKYGFKVSVADPRIYGTDEEIKAAVQAYKNHPALEGYYIKDEPDSTEFNWAATIYQKLIDLDHDRVPHVNLFPNFVIPSYETNHVERWVQKVGPQHLRYLTFDQYPFMVNGYIRPTYFENLEIVRRVGLKYNVKTSAYLQSVGIIDAYRRPSASELRYNIFTALAYGIKRPVWFTYWTPTDAGKEIFADAIIDPHGRKTDLYAPFSALNRHVKAIGQVLYNLDATEVFHSGEEQPLGTQALPQHYWIKPTSRTDNMIITHFAKGKSGSYVFIVNKSLTVTKSFTFQVDKRYKHMTHYEVNSGVIAIRKEPLDSDFSDTFLPGEGRLYYFN</sequence>
<accession>A0A4U0NYS5</accession>
<keyword evidence="3" id="KW-1185">Reference proteome</keyword>
<dbReference type="OrthoDB" id="2569184at2"/>
<name>A0A4U0NYS5_9SPHI</name>
<keyword evidence="1" id="KW-0732">Signal</keyword>
<proteinExistence type="predicted"/>
<dbReference type="SUPFAM" id="SSF51445">
    <property type="entry name" value="(Trans)glycosidases"/>
    <property type="match status" value="1"/>
</dbReference>
<feature type="chain" id="PRO_5020882059" description="Glycoside hydrolase family 42 N-terminal domain-containing protein" evidence="1">
    <location>
        <begin position="30"/>
        <end position="412"/>
    </location>
</feature>
<protein>
    <recommendedName>
        <fullName evidence="4">Glycoside hydrolase family 42 N-terminal domain-containing protein</fullName>
    </recommendedName>
</protein>
<dbReference type="Gene3D" id="3.20.20.80">
    <property type="entry name" value="Glycosidases"/>
    <property type="match status" value="1"/>
</dbReference>
<comment type="caution">
    <text evidence="2">The sequence shown here is derived from an EMBL/GenBank/DDBJ whole genome shotgun (WGS) entry which is preliminary data.</text>
</comment>
<dbReference type="EMBL" id="SUME01000005">
    <property type="protein sequence ID" value="TJZ60031.1"/>
    <property type="molecule type" value="Genomic_DNA"/>
</dbReference>
<feature type="signal peptide" evidence="1">
    <location>
        <begin position="1"/>
        <end position="29"/>
    </location>
</feature>
<dbReference type="RefSeq" id="WP_136901972.1">
    <property type="nucleotide sequence ID" value="NZ_SUME01000005.1"/>
</dbReference>
<evidence type="ECO:0000313" key="3">
    <source>
        <dbReference type="Proteomes" id="UP000306808"/>
    </source>
</evidence>
<gene>
    <name evidence="2" type="ORF">FAZ15_14190</name>
</gene>
<reference evidence="2 3" key="1">
    <citation type="submission" date="2019-04" db="EMBL/GenBank/DDBJ databases">
        <title>Sphingobacterium olei sp. nov., isolated from oil-contaminated soil.</title>
        <authorList>
            <person name="Liu B."/>
        </authorList>
    </citation>
    <scope>NUCLEOTIDE SEQUENCE [LARGE SCALE GENOMIC DNA]</scope>
    <source>
        <strain evidence="2 3">HAL-9</strain>
    </source>
</reference>
<evidence type="ECO:0000256" key="1">
    <source>
        <dbReference type="SAM" id="SignalP"/>
    </source>
</evidence>
<dbReference type="AlphaFoldDB" id="A0A4U0NYS5"/>
<dbReference type="InterPro" id="IPR017853">
    <property type="entry name" value="GH"/>
</dbReference>
<dbReference type="Proteomes" id="UP000306808">
    <property type="component" value="Unassembled WGS sequence"/>
</dbReference>
<evidence type="ECO:0000313" key="2">
    <source>
        <dbReference type="EMBL" id="TJZ60031.1"/>
    </source>
</evidence>